<evidence type="ECO:0000259" key="7">
    <source>
        <dbReference type="Pfam" id="PF06271"/>
    </source>
</evidence>
<evidence type="ECO:0000256" key="6">
    <source>
        <dbReference type="SAM" id="Phobius"/>
    </source>
</evidence>
<dbReference type="RefSeq" id="WP_044188797.1">
    <property type="nucleotide sequence ID" value="NZ_JMCB01000006.1"/>
</dbReference>
<dbReference type="Proteomes" id="UP000028725">
    <property type="component" value="Unassembled WGS sequence"/>
</dbReference>
<feature type="transmembrane region" description="Helical" evidence="6">
    <location>
        <begin position="64"/>
        <end position="85"/>
    </location>
</feature>
<protein>
    <recommendedName>
        <fullName evidence="7">RDD domain-containing protein</fullName>
    </recommendedName>
</protein>
<proteinExistence type="predicted"/>
<feature type="domain" description="RDD" evidence="7">
    <location>
        <begin position="17"/>
        <end position="169"/>
    </location>
</feature>
<reference evidence="8 9" key="1">
    <citation type="submission" date="2014-04" db="EMBL/GenBank/DDBJ databases">
        <title>Genome assembly of Hyalangium minutum DSM 14724.</title>
        <authorList>
            <person name="Sharma G."/>
            <person name="Subramanian S."/>
        </authorList>
    </citation>
    <scope>NUCLEOTIDE SEQUENCE [LARGE SCALE GENOMIC DNA]</scope>
    <source>
        <strain evidence="8 9">DSM 14724</strain>
    </source>
</reference>
<keyword evidence="4 6" id="KW-1133">Transmembrane helix</keyword>
<keyword evidence="2" id="KW-1003">Cell membrane</keyword>
<dbReference type="PANTHER" id="PTHR36115">
    <property type="entry name" value="PROLINE-RICH ANTIGEN HOMOLOG-RELATED"/>
    <property type="match status" value="1"/>
</dbReference>
<feature type="transmembrane region" description="Helical" evidence="6">
    <location>
        <begin position="169"/>
        <end position="193"/>
    </location>
</feature>
<dbReference type="AlphaFoldDB" id="A0A085WKK5"/>
<dbReference type="InterPro" id="IPR051791">
    <property type="entry name" value="Pra-immunoreactive"/>
</dbReference>
<name>A0A085WKK5_9BACT</name>
<keyword evidence="3 6" id="KW-0812">Transmembrane</keyword>
<dbReference type="InterPro" id="IPR010432">
    <property type="entry name" value="RDD"/>
</dbReference>
<dbReference type="EMBL" id="JMCB01000006">
    <property type="protein sequence ID" value="KFE68218.1"/>
    <property type="molecule type" value="Genomic_DNA"/>
</dbReference>
<comment type="subcellular location">
    <subcellularLocation>
        <location evidence="1">Cell membrane</location>
        <topology evidence="1">Multi-pass membrane protein</topology>
    </subcellularLocation>
</comment>
<feature type="transmembrane region" description="Helical" evidence="6">
    <location>
        <begin position="30"/>
        <end position="52"/>
    </location>
</feature>
<dbReference type="GO" id="GO:0005886">
    <property type="term" value="C:plasma membrane"/>
    <property type="evidence" value="ECO:0007669"/>
    <property type="project" value="UniProtKB-SubCell"/>
</dbReference>
<keyword evidence="5 6" id="KW-0472">Membrane</keyword>
<sequence length="196" mass="20184">MELSPSMVVEVASNSAAGFGLRLAARLIDLLFGVLLVFLGGAAGARLLGVLAEQGLVHGDWGAAARLLTPAGIAWALLGALLYSITSEAVGGATLGKVLLRLRVTSEDLTPSTFQGALLRNAGLVVDALGVPAYRAMSRSLMSQRLGDQWGHTVVLLASAVPPDSRKSLGLLLLGLFSGSVLWGLCTALSVVLRAL</sequence>
<evidence type="ECO:0000256" key="3">
    <source>
        <dbReference type="ARBA" id="ARBA00022692"/>
    </source>
</evidence>
<keyword evidence="9" id="KW-1185">Reference proteome</keyword>
<comment type="caution">
    <text evidence="8">The sequence shown here is derived from an EMBL/GenBank/DDBJ whole genome shotgun (WGS) entry which is preliminary data.</text>
</comment>
<evidence type="ECO:0000256" key="5">
    <source>
        <dbReference type="ARBA" id="ARBA00023136"/>
    </source>
</evidence>
<gene>
    <name evidence="8" type="ORF">DB31_7455</name>
</gene>
<evidence type="ECO:0000256" key="1">
    <source>
        <dbReference type="ARBA" id="ARBA00004651"/>
    </source>
</evidence>
<evidence type="ECO:0000256" key="4">
    <source>
        <dbReference type="ARBA" id="ARBA00022989"/>
    </source>
</evidence>
<evidence type="ECO:0000313" key="8">
    <source>
        <dbReference type="EMBL" id="KFE68218.1"/>
    </source>
</evidence>
<organism evidence="8 9">
    <name type="scientific">Hyalangium minutum</name>
    <dbReference type="NCBI Taxonomy" id="394096"/>
    <lineage>
        <taxon>Bacteria</taxon>
        <taxon>Pseudomonadati</taxon>
        <taxon>Myxococcota</taxon>
        <taxon>Myxococcia</taxon>
        <taxon>Myxococcales</taxon>
        <taxon>Cystobacterineae</taxon>
        <taxon>Archangiaceae</taxon>
        <taxon>Hyalangium</taxon>
    </lineage>
</organism>
<evidence type="ECO:0000256" key="2">
    <source>
        <dbReference type="ARBA" id="ARBA00022475"/>
    </source>
</evidence>
<evidence type="ECO:0000313" key="9">
    <source>
        <dbReference type="Proteomes" id="UP000028725"/>
    </source>
</evidence>
<dbReference type="OrthoDB" id="9787732at2"/>
<dbReference type="Pfam" id="PF06271">
    <property type="entry name" value="RDD"/>
    <property type="match status" value="1"/>
</dbReference>
<dbReference type="PANTHER" id="PTHR36115:SF4">
    <property type="entry name" value="MEMBRANE PROTEIN"/>
    <property type="match status" value="1"/>
</dbReference>
<accession>A0A085WKK5</accession>